<reference evidence="1" key="1">
    <citation type="submission" date="2019-08" db="EMBL/GenBank/DDBJ databases">
        <authorList>
            <person name="Kucharzyk K."/>
            <person name="Murdoch R.W."/>
            <person name="Higgins S."/>
            <person name="Loffler F."/>
        </authorList>
    </citation>
    <scope>NUCLEOTIDE SEQUENCE</scope>
</reference>
<sequence>MFFCRYTNGTQHLLNVPGEVRIKDDWIDSIGESVSRTYVGRFWLLGELIRQVDAHPEQANDGLRRVLKRLSEAKQAREASAA</sequence>
<proteinExistence type="predicted"/>
<dbReference type="EMBL" id="VSSQ01077684">
    <property type="protein sequence ID" value="MPN27694.1"/>
    <property type="molecule type" value="Genomic_DNA"/>
</dbReference>
<comment type="caution">
    <text evidence="1">The sequence shown here is derived from an EMBL/GenBank/DDBJ whole genome shotgun (WGS) entry which is preliminary data.</text>
</comment>
<evidence type="ECO:0000313" key="1">
    <source>
        <dbReference type="EMBL" id="MPN27694.1"/>
    </source>
</evidence>
<dbReference type="AlphaFoldDB" id="A0A645GUI9"/>
<name>A0A645GUI9_9ZZZZ</name>
<organism evidence="1">
    <name type="scientific">bioreactor metagenome</name>
    <dbReference type="NCBI Taxonomy" id="1076179"/>
    <lineage>
        <taxon>unclassified sequences</taxon>
        <taxon>metagenomes</taxon>
        <taxon>ecological metagenomes</taxon>
    </lineage>
</organism>
<gene>
    <name evidence="1" type="ORF">SDC9_175128</name>
</gene>
<protein>
    <submittedName>
        <fullName evidence="1">Uncharacterized protein</fullName>
    </submittedName>
</protein>
<accession>A0A645GUI9</accession>